<dbReference type="InterPro" id="IPR009636">
    <property type="entry name" value="SCAF"/>
</dbReference>
<proteinExistence type="predicted"/>
<reference evidence="3" key="2">
    <citation type="submission" date="2022-08" db="EMBL/GenBank/DDBJ databases">
        <authorList>
            <person name="Magnan C."/>
        </authorList>
    </citation>
    <scope>NUCLEOTIDE SEQUENCE</scope>
    <source>
        <strain evidence="3">NSP012P</strain>
    </source>
</reference>
<dbReference type="Proteomes" id="UP001072952">
    <property type="component" value="Unassembled WGS sequence"/>
</dbReference>
<evidence type="ECO:0000313" key="3">
    <source>
        <dbReference type="EMBL" id="MCY1583345.1"/>
    </source>
</evidence>
<gene>
    <name evidence="3" type="ORF">NW133_07360</name>
</gene>
<reference evidence="3" key="1">
    <citation type="journal article" date="2022" name="Int. J. Mol. Sci.">
        <title>Phenotypic and Genotypic Virulence Characterisation of Staphylococcus pettenkoferi Strains Isolated from Human Bloodstream and Diabetic Foot Infections.</title>
        <authorList>
            <person name="Magnan C."/>
            <person name="Ahmad-Mansour N."/>
            <person name="Pouget C."/>
            <person name="Morsli M."/>
            <person name="Huc-Brandt S."/>
            <person name="Pantel A."/>
            <person name="Dunyach-Remy C."/>
            <person name="Sotto A."/>
            <person name="Molle V."/>
            <person name="Lavigne J.-P."/>
        </authorList>
    </citation>
    <scope>NUCLEOTIDE SEQUENCE</scope>
    <source>
        <strain evidence="3">NSP012P</strain>
    </source>
</reference>
<feature type="compositionally biased region" description="Basic and acidic residues" evidence="2">
    <location>
        <begin position="161"/>
        <end position="179"/>
    </location>
</feature>
<protein>
    <submittedName>
        <fullName evidence="3">Phage scaffolding protein</fullName>
    </submittedName>
</protein>
<evidence type="ECO:0000256" key="1">
    <source>
        <dbReference type="SAM" id="Coils"/>
    </source>
</evidence>
<comment type="caution">
    <text evidence="3">The sequence shown here is derived from an EMBL/GenBank/DDBJ whole genome shotgun (WGS) entry which is preliminary data.</text>
</comment>
<keyword evidence="1" id="KW-0175">Coiled coil</keyword>
<dbReference type="RefSeq" id="WP_268213466.1">
    <property type="nucleotide sequence ID" value="NZ_JANSLD010000027.1"/>
</dbReference>
<accession>A0ABT4BNK0</accession>
<evidence type="ECO:0000256" key="2">
    <source>
        <dbReference type="SAM" id="MobiDB-lite"/>
    </source>
</evidence>
<organism evidence="3 4">
    <name type="scientific">Staphylococcus pettenkoferi</name>
    <dbReference type="NCBI Taxonomy" id="170573"/>
    <lineage>
        <taxon>Bacteria</taxon>
        <taxon>Bacillati</taxon>
        <taxon>Bacillota</taxon>
        <taxon>Bacilli</taxon>
        <taxon>Bacillales</taxon>
        <taxon>Staphylococcaceae</taxon>
        <taxon>Staphylococcus</taxon>
    </lineage>
</organism>
<dbReference type="Pfam" id="PF06810">
    <property type="entry name" value="Phage_scaffold"/>
    <property type="match status" value="1"/>
</dbReference>
<sequence>MAFTRDDLRNIGIDDEKIDEVMSLHGKTVQDLKDKKESAEQKFEQAQSEVKLYDKRLKEQNNQLDELRTQVSNGEDLNKQIEALKQANKEKDNEHKAEMDKVKLDYEIDKALDRTGAKNKIAVMALVNKDDVKLSEDGELKGLNPQLEDLKASDSYLFNDKNAENNNENKQDAQTHTDDTADYNAGTAKGNHGQQEKEGAVGRKAAERLFGNKNKKEE</sequence>
<feature type="region of interest" description="Disordered" evidence="2">
    <location>
        <begin position="160"/>
        <end position="218"/>
    </location>
</feature>
<dbReference type="EMBL" id="JANSLD010000027">
    <property type="protein sequence ID" value="MCY1583345.1"/>
    <property type="molecule type" value="Genomic_DNA"/>
</dbReference>
<feature type="coiled-coil region" evidence="1">
    <location>
        <begin position="22"/>
        <end position="101"/>
    </location>
</feature>
<evidence type="ECO:0000313" key="4">
    <source>
        <dbReference type="Proteomes" id="UP001072952"/>
    </source>
</evidence>
<name>A0ABT4BNK0_9STAP</name>
<keyword evidence="4" id="KW-1185">Reference proteome</keyword>
<feature type="compositionally biased region" description="Basic and acidic residues" evidence="2">
    <location>
        <begin position="194"/>
        <end position="207"/>
    </location>
</feature>